<name>A0ABW0MBE1_9BURK</name>
<accession>A0ABW0MBE1</accession>
<dbReference type="PANTHER" id="PTHR30161:SF1">
    <property type="entry name" value="FLAGELLAR BIOSYNTHESIS PROTEIN FLHA-RELATED"/>
    <property type="match status" value="1"/>
</dbReference>
<evidence type="ECO:0000256" key="3">
    <source>
        <dbReference type="ARBA" id="ARBA00022475"/>
    </source>
</evidence>
<dbReference type="InterPro" id="IPR042194">
    <property type="entry name" value="FHIPEP_1"/>
</dbReference>
<dbReference type="InterPro" id="IPR042196">
    <property type="entry name" value="FHIPEP_4"/>
</dbReference>
<dbReference type="Pfam" id="PF00771">
    <property type="entry name" value="FHIPEP"/>
    <property type="match status" value="1"/>
</dbReference>
<reference evidence="9" key="1">
    <citation type="journal article" date="2019" name="Int. J. Syst. Evol. Microbiol.">
        <title>The Global Catalogue of Microorganisms (GCM) 10K type strain sequencing project: providing services to taxonomists for standard genome sequencing and annotation.</title>
        <authorList>
            <consortium name="The Broad Institute Genomics Platform"/>
            <consortium name="The Broad Institute Genome Sequencing Center for Infectious Disease"/>
            <person name="Wu L."/>
            <person name="Ma J."/>
        </authorList>
    </citation>
    <scope>NUCLEOTIDE SEQUENCE [LARGE SCALE GENOMIC DNA]</scope>
    <source>
        <strain evidence="9">JCM 17066</strain>
    </source>
</reference>
<evidence type="ECO:0000256" key="4">
    <source>
        <dbReference type="ARBA" id="ARBA00022692"/>
    </source>
</evidence>
<evidence type="ECO:0000313" key="8">
    <source>
        <dbReference type="EMBL" id="MFC5475489.1"/>
    </source>
</evidence>
<keyword evidence="6 7" id="KW-0472">Membrane</keyword>
<evidence type="ECO:0000256" key="5">
    <source>
        <dbReference type="ARBA" id="ARBA00022989"/>
    </source>
</evidence>
<evidence type="ECO:0000313" key="9">
    <source>
        <dbReference type="Proteomes" id="UP001596045"/>
    </source>
</evidence>
<comment type="similarity">
    <text evidence="2">Belongs to the FHIPEP (flagella/HR/invasion proteins export pore) family.</text>
</comment>
<dbReference type="InterPro" id="IPR001712">
    <property type="entry name" value="T3SS_FHIPEP"/>
</dbReference>
<evidence type="ECO:0000256" key="6">
    <source>
        <dbReference type="ARBA" id="ARBA00023136"/>
    </source>
</evidence>
<keyword evidence="9" id="KW-1185">Reference proteome</keyword>
<keyword evidence="5 7" id="KW-1133">Transmembrane helix</keyword>
<feature type="transmembrane region" description="Helical" evidence="7">
    <location>
        <begin position="12"/>
        <end position="32"/>
    </location>
</feature>
<keyword evidence="8" id="KW-0282">Flagellum</keyword>
<dbReference type="InterPro" id="IPR042193">
    <property type="entry name" value="FHIPEP_3"/>
</dbReference>
<feature type="transmembrane region" description="Helical" evidence="7">
    <location>
        <begin position="238"/>
        <end position="260"/>
    </location>
</feature>
<dbReference type="Proteomes" id="UP001596045">
    <property type="component" value="Unassembled WGS sequence"/>
</dbReference>
<keyword evidence="8" id="KW-0966">Cell projection</keyword>
<evidence type="ECO:0000256" key="7">
    <source>
        <dbReference type="SAM" id="Phobius"/>
    </source>
</evidence>
<evidence type="ECO:0000256" key="1">
    <source>
        <dbReference type="ARBA" id="ARBA00004651"/>
    </source>
</evidence>
<dbReference type="EMBL" id="JBHSMT010000028">
    <property type="protein sequence ID" value="MFC5475489.1"/>
    <property type="molecule type" value="Genomic_DNA"/>
</dbReference>
<feature type="transmembrane region" description="Helical" evidence="7">
    <location>
        <begin position="38"/>
        <end position="57"/>
    </location>
</feature>
<keyword evidence="8" id="KW-0969">Cilium</keyword>
<dbReference type="PRINTS" id="PR00949">
    <property type="entry name" value="TYPE3IMAPROT"/>
</dbReference>
<keyword evidence="3" id="KW-1003">Cell membrane</keyword>
<gene>
    <name evidence="8" type="ORF">ACFPM8_16125</name>
</gene>
<feature type="transmembrane region" description="Helical" evidence="7">
    <location>
        <begin position="109"/>
        <end position="128"/>
    </location>
</feature>
<evidence type="ECO:0000256" key="2">
    <source>
        <dbReference type="ARBA" id="ARBA00008835"/>
    </source>
</evidence>
<keyword evidence="4 7" id="KW-0812">Transmembrane</keyword>
<dbReference type="RefSeq" id="WP_378998830.1">
    <property type="nucleotide sequence ID" value="NZ_JBHSMT010000028.1"/>
</dbReference>
<feature type="transmembrane region" description="Helical" evidence="7">
    <location>
        <begin position="272"/>
        <end position="292"/>
    </location>
</feature>
<dbReference type="Gene3D" id="3.40.50.12790">
    <property type="entry name" value="FHIPEP family, domain 4"/>
    <property type="match status" value="1"/>
</dbReference>
<dbReference type="PANTHER" id="PTHR30161">
    <property type="entry name" value="FLAGELLAR EXPORT PROTEIN, MEMBRANE FLHA SUBUNIT-RELATED"/>
    <property type="match status" value="1"/>
</dbReference>
<dbReference type="Gene3D" id="1.10.8.540">
    <property type="entry name" value="FHIPEP family, domain 3"/>
    <property type="match status" value="1"/>
</dbReference>
<sequence>MTSLRKLFGQNSDLALVVGVLGILLILFAPIPSVLLDLFIIVNFAFALTILLLTFYVQRPVDFSTFPSLLLIATLFRLSLNIAATRLILSSAEAGQVIAAIGTFVVQGNFVIGLIVFSILIVVQYVVVTNGAQRVSEVAARFVLDAMPGQQMSIDADLNMGLINQDEAKKRRKDLEKEAGFYGSMDGASKFVKGDAVAGIVILLINILGGWAIGVAQMGLPWGQALQTFTLLTIGDGIVTQVPALIISVATGIIVTRSAADTRLSSEVLRQLMLFPKIQLLVMLALIGLLMLPGMPKWPVLVLLSLIGAAWLALRMRKSEAADQLAQDGEQKQADGKGDNELAASAAVEISFGPAISKAWLPMQMLLGDRIAAFRKEFAQDLGFVIPPVAFRDSLQLSQHDYQISLHGDRFAQATIYTDRTLAIYANDKIERLPGIAAKDPAFGLPAIWIEANDTDKARKAGYTLVDPVTVLITHVCEVIKTNAAQLLSRSEVVRMLEGVRGRQPGLLEELVPAVLAVSDIQKILQNLLSENVSIRNLDLIAEVLVDVGRHQKDPGLLTEAVRQRIGYTICQALSGAQNALSVLTLEPGLEASIVQNVKASDGAGSYVLEPRMAEQFLMKLMSMAEAMMRQNLVPVLLCGPDVRRHIKLFSRRAVPRLAVLSVTEIPHAIDLKSFGVVNAAPAVAAN</sequence>
<dbReference type="PIRSF" id="PIRSF005419">
    <property type="entry name" value="FlhA"/>
    <property type="match status" value="1"/>
</dbReference>
<feature type="transmembrane region" description="Helical" evidence="7">
    <location>
        <begin position="69"/>
        <end position="89"/>
    </location>
</feature>
<proteinExistence type="inferred from homology"/>
<feature type="transmembrane region" description="Helical" evidence="7">
    <location>
        <begin position="196"/>
        <end position="218"/>
    </location>
</feature>
<comment type="subcellular location">
    <subcellularLocation>
        <location evidence="1">Cell membrane</location>
        <topology evidence="1">Multi-pass membrane protein</topology>
    </subcellularLocation>
</comment>
<comment type="caution">
    <text evidence="8">The sequence shown here is derived from an EMBL/GenBank/DDBJ whole genome shotgun (WGS) entry which is preliminary data.</text>
</comment>
<dbReference type="Gene3D" id="3.40.30.60">
    <property type="entry name" value="FHIPEP family, domain 1"/>
    <property type="match status" value="1"/>
</dbReference>
<organism evidence="8 9">
    <name type="scientific">Paraherbaspirillum soli</name>
    <dbReference type="NCBI Taxonomy" id="631222"/>
    <lineage>
        <taxon>Bacteria</taxon>
        <taxon>Pseudomonadati</taxon>
        <taxon>Pseudomonadota</taxon>
        <taxon>Betaproteobacteria</taxon>
        <taxon>Burkholderiales</taxon>
        <taxon>Oxalobacteraceae</taxon>
        <taxon>Paraherbaspirillum</taxon>
    </lineage>
</organism>
<protein>
    <submittedName>
        <fullName evidence="8">Flagellar biosynthesis protein FlhA</fullName>
    </submittedName>
</protein>